<protein>
    <submittedName>
        <fullName evidence="5">Imelysin family protein</fullName>
    </submittedName>
</protein>
<reference evidence="5 6" key="1">
    <citation type="submission" date="2023-04" db="EMBL/GenBank/DDBJ databases">
        <title>Marinoamorphus aggregata gen. nov., sp. Nov., isolate from tissue of brittle star Ophioplocus japonicus.</title>
        <authorList>
            <person name="Kawano K."/>
            <person name="Sawayama S."/>
            <person name="Nakagawa S."/>
        </authorList>
    </citation>
    <scope>NUCLEOTIDE SEQUENCE [LARGE SCALE GENOMIC DNA]</scope>
    <source>
        <strain evidence="5 6">NKW23</strain>
    </source>
</reference>
<dbReference type="InterPro" id="IPR034984">
    <property type="entry name" value="Imelysin-like_IPPA"/>
</dbReference>
<feature type="chain" id="PRO_5046809632" evidence="3">
    <location>
        <begin position="19"/>
        <end position="331"/>
    </location>
</feature>
<comment type="subcellular location">
    <subcellularLocation>
        <location evidence="1">Cell envelope</location>
    </subcellularLocation>
</comment>
<feature type="domain" description="Imelysin-like" evidence="4">
    <location>
        <begin position="31"/>
        <end position="309"/>
    </location>
</feature>
<dbReference type="RefSeq" id="WP_285671150.1">
    <property type="nucleotide sequence ID" value="NZ_BSYI01000010.1"/>
</dbReference>
<evidence type="ECO:0000313" key="6">
    <source>
        <dbReference type="Proteomes" id="UP001239909"/>
    </source>
</evidence>
<evidence type="ECO:0000256" key="3">
    <source>
        <dbReference type="SAM" id="SignalP"/>
    </source>
</evidence>
<organism evidence="5 6">
    <name type="scientific">Paralimibaculum aggregatum</name>
    <dbReference type="NCBI Taxonomy" id="3036245"/>
    <lineage>
        <taxon>Bacteria</taxon>
        <taxon>Pseudomonadati</taxon>
        <taxon>Pseudomonadota</taxon>
        <taxon>Alphaproteobacteria</taxon>
        <taxon>Rhodobacterales</taxon>
        <taxon>Paracoccaceae</taxon>
        <taxon>Paralimibaculum</taxon>
    </lineage>
</organism>
<name>A0ABQ6LPH3_9RHOB</name>
<dbReference type="Pfam" id="PF09375">
    <property type="entry name" value="Peptidase_M75"/>
    <property type="match status" value="1"/>
</dbReference>
<dbReference type="InterPro" id="IPR038352">
    <property type="entry name" value="Imelysin_sf"/>
</dbReference>
<evidence type="ECO:0000313" key="5">
    <source>
        <dbReference type="EMBL" id="GMG82371.1"/>
    </source>
</evidence>
<dbReference type="Gene3D" id="1.20.1420.20">
    <property type="entry name" value="M75 peptidase, HXXE motif"/>
    <property type="match status" value="1"/>
</dbReference>
<sequence>MRVLALCLALLWPAAAAAGPSVDAALDGHVLPRVARLAEAGAALSAAAEARCAPEGEALRAAYHAAYDAWAGVSHLRFGPMEEADRGYALAFWPDTRGATARSLARLLGEDPALLADPAAFATVSVAARGLLALERLLYDAPGAAPAACGVIRAVSRDIAGTAAGLADAWALHAPLMRAPGPENALYASEMEVLRTLFTAVATGLEFNADVRLGRPMGSFERPRPLRAEAHRSGRSLRIVRLSLAAIEELALALAVTAPAPDRAAIAAALDGARGAAAALDDPVFAGVATPQGRFRVEALQQRIRDARAEVTARLGPALGVSAGFNALDGD</sequence>
<proteinExistence type="predicted"/>
<dbReference type="InterPro" id="IPR018976">
    <property type="entry name" value="Imelysin-like"/>
</dbReference>
<dbReference type="Proteomes" id="UP001239909">
    <property type="component" value="Unassembled WGS sequence"/>
</dbReference>
<gene>
    <name evidence="5" type="ORF">LNKW23_15840</name>
</gene>
<dbReference type="CDD" id="cd14659">
    <property type="entry name" value="Imelysin-like_IPPA"/>
    <property type="match status" value="1"/>
</dbReference>
<keyword evidence="6" id="KW-1185">Reference proteome</keyword>
<evidence type="ECO:0000259" key="4">
    <source>
        <dbReference type="Pfam" id="PF09375"/>
    </source>
</evidence>
<evidence type="ECO:0000256" key="2">
    <source>
        <dbReference type="ARBA" id="ARBA00022729"/>
    </source>
</evidence>
<evidence type="ECO:0000256" key="1">
    <source>
        <dbReference type="ARBA" id="ARBA00004196"/>
    </source>
</evidence>
<feature type="signal peptide" evidence="3">
    <location>
        <begin position="1"/>
        <end position="18"/>
    </location>
</feature>
<accession>A0ABQ6LPH3</accession>
<comment type="caution">
    <text evidence="5">The sequence shown here is derived from an EMBL/GenBank/DDBJ whole genome shotgun (WGS) entry which is preliminary data.</text>
</comment>
<dbReference type="EMBL" id="BSYI01000010">
    <property type="protein sequence ID" value="GMG82371.1"/>
    <property type="molecule type" value="Genomic_DNA"/>
</dbReference>
<keyword evidence="2 3" id="KW-0732">Signal</keyword>